<keyword evidence="6" id="KW-0206">Cytoskeleton</keyword>
<evidence type="ECO:0000256" key="1">
    <source>
        <dbReference type="ARBA" id="ARBA00004245"/>
    </source>
</evidence>
<dbReference type="PROSITE" id="PS50011">
    <property type="entry name" value="PROTEIN_KINASE_DOM"/>
    <property type="match status" value="1"/>
</dbReference>
<comment type="caution">
    <text evidence="9">The sequence shown here is derived from an EMBL/GenBank/DDBJ whole genome shotgun (WGS) entry which is preliminary data.</text>
</comment>
<dbReference type="PROSITE" id="PS00109">
    <property type="entry name" value="PROTEIN_KINASE_TYR"/>
    <property type="match status" value="1"/>
</dbReference>
<accession>A0A4Y2NKH8</accession>
<dbReference type="GO" id="GO:0003779">
    <property type="term" value="F:actin binding"/>
    <property type="evidence" value="ECO:0007669"/>
    <property type="project" value="UniProtKB-KW"/>
</dbReference>
<dbReference type="OrthoDB" id="6434738at2759"/>
<dbReference type="GO" id="GO:0000146">
    <property type="term" value="F:microfilament motor activity"/>
    <property type="evidence" value="ECO:0007669"/>
    <property type="project" value="TreeGrafter"/>
</dbReference>
<keyword evidence="5" id="KW-0009">Actin-binding</keyword>
<dbReference type="GO" id="GO:0004713">
    <property type="term" value="F:protein tyrosine kinase activity"/>
    <property type="evidence" value="ECO:0007669"/>
    <property type="project" value="InterPro"/>
</dbReference>
<dbReference type="InterPro" id="IPR020635">
    <property type="entry name" value="Tyr_kinase_cat_dom"/>
</dbReference>
<dbReference type="GO" id="GO:0042995">
    <property type="term" value="C:cell projection"/>
    <property type="evidence" value="ECO:0007669"/>
    <property type="project" value="UniProtKB-SubCell"/>
</dbReference>
<dbReference type="GO" id="GO:0005524">
    <property type="term" value="F:ATP binding"/>
    <property type="evidence" value="ECO:0007669"/>
    <property type="project" value="InterPro"/>
</dbReference>
<name>A0A4Y2NKH8_ARAVE</name>
<dbReference type="SUPFAM" id="SSF56112">
    <property type="entry name" value="Protein kinase-like (PK-like)"/>
    <property type="match status" value="1"/>
</dbReference>
<dbReference type="GO" id="GO:0004674">
    <property type="term" value="F:protein serine/threonine kinase activity"/>
    <property type="evidence" value="ECO:0007669"/>
    <property type="project" value="TreeGrafter"/>
</dbReference>
<evidence type="ECO:0000313" key="9">
    <source>
        <dbReference type="EMBL" id="GBN39998.1"/>
    </source>
</evidence>
<dbReference type="InterPro" id="IPR052409">
    <property type="entry name" value="Myosin-III_kinase_activity"/>
</dbReference>
<dbReference type="EMBL" id="BGPR01009434">
    <property type="protein sequence ID" value="GBN39998.1"/>
    <property type="molecule type" value="Genomic_DNA"/>
</dbReference>
<evidence type="ECO:0000256" key="3">
    <source>
        <dbReference type="ARBA" id="ARBA00022490"/>
    </source>
</evidence>
<proteinExistence type="predicted"/>
<dbReference type="InterPro" id="IPR000719">
    <property type="entry name" value="Prot_kinase_dom"/>
</dbReference>
<evidence type="ECO:0000256" key="2">
    <source>
        <dbReference type="ARBA" id="ARBA00004316"/>
    </source>
</evidence>
<evidence type="ECO:0000256" key="4">
    <source>
        <dbReference type="ARBA" id="ARBA00022737"/>
    </source>
</evidence>
<dbReference type="GO" id="GO:0030832">
    <property type="term" value="P:regulation of actin filament length"/>
    <property type="evidence" value="ECO:0007669"/>
    <property type="project" value="TreeGrafter"/>
</dbReference>
<protein>
    <submittedName>
        <fullName evidence="9">Myosin-IIIa</fullName>
    </submittedName>
</protein>
<reference evidence="9 10" key="1">
    <citation type="journal article" date="2019" name="Sci. Rep.">
        <title>Orb-weaving spider Araneus ventricosus genome elucidates the spidroin gene catalogue.</title>
        <authorList>
            <person name="Kono N."/>
            <person name="Nakamura H."/>
            <person name="Ohtoshi R."/>
            <person name="Moran D.A.P."/>
            <person name="Shinohara A."/>
            <person name="Yoshida Y."/>
            <person name="Fujiwara M."/>
            <person name="Mori M."/>
            <person name="Tomita M."/>
            <person name="Arakawa K."/>
        </authorList>
    </citation>
    <scope>NUCLEOTIDE SEQUENCE [LARGE SCALE GENOMIC DNA]</scope>
</reference>
<dbReference type="PANTHER" id="PTHR46256:SF3">
    <property type="entry name" value="MYOSIN MOTOR DOMAIN-CONTAINING PROTEIN"/>
    <property type="match status" value="1"/>
</dbReference>
<keyword evidence="3" id="KW-0963">Cytoplasm</keyword>
<dbReference type="GO" id="GO:0005856">
    <property type="term" value="C:cytoskeleton"/>
    <property type="evidence" value="ECO:0007669"/>
    <property type="project" value="UniProtKB-SubCell"/>
</dbReference>
<evidence type="ECO:0000259" key="8">
    <source>
        <dbReference type="PROSITE" id="PS50011"/>
    </source>
</evidence>
<organism evidence="9 10">
    <name type="scientific">Araneus ventricosus</name>
    <name type="common">Orbweaver spider</name>
    <name type="synonym">Epeira ventricosa</name>
    <dbReference type="NCBI Taxonomy" id="182803"/>
    <lineage>
        <taxon>Eukaryota</taxon>
        <taxon>Metazoa</taxon>
        <taxon>Ecdysozoa</taxon>
        <taxon>Arthropoda</taxon>
        <taxon>Chelicerata</taxon>
        <taxon>Arachnida</taxon>
        <taxon>Araneae</taxon>
        <taxon>Araneomorphae</taxon>
        <taxon>Entelegynae</taxon>
        <taxon>Araneoidea</taxon>
        <taxon>Araneidae</taxon>
        <taxon>Araneus</taxon>
    </lineage>
</organism>
<keyword evidence="10" id="KW-1185">Reference proteome</keyword>
<keyword evidence="4" id="KW-0677">Repeat</keyword>
<evidence type="ECO:0000256" key="7">
    <source>
        <dbReference type="ARBA" id="ARBA00023273"/>
    </source>
</evidence>
<evidence type="ECO:0000256" key="6">
    <source>
        <dbReference type="ARBA" id="ARBA00023212"/>
    </source>
</evidence>
<evidence type="ECO:0000256" key="5">
    <source>
        <dbReference type="ARBA" id="ARBA00023203"/>
    </source>
</evidence>
<dbReference type="PANTHER" id="PTHR46256">
    <property type="entry name" value="AGAP011099-PA"/>
    <property type="match status" value="1"/>
</dbReference>
<comment type="subcellular location">
    <subcellularLocation>
        <location evidence="2">Cell projection</location>
    </subcellularLocation>
    <subcellularLocation>
        <location evidence="1">Cytoplasm</location>
        <location evidence="1">Cytoskeleton</location>
    </subcellularLocation>
</comment>
<feature type="domain" description="Protein kinase" evidence="8">
    <location>
        <begin position="1"/>
        <end position="185"/>
    </location>
</feature>
<dbReference type="SMART" id="SM00219">
    <property type="entry name" value="TyrKc"/>
    <property type="match status" value="1"/>
</dbReference>
<keyword evidence="7" id="KW-0966">Cell projection</keyword>
<sequence length="271" mass="30568">MLCEGVPVSDLLSWLGENGKSLNEEEIAAILKLCMMAIHHLHQNDIIHRDIRASNFIISPEGEMKMIDFGSCALVKDSDGKTHSSIGSPYWMAPEVIACEQLRPYTKSCDVWSLGITAIELAETLPPLFDIHPVRAMFQIARNPPPTLKTRTEWSETFRDFISECLERNAEHRPNILELLLHPFITAIDDTGNATLTLEEHLQQEFVPTSGARVKQSIILIAPLSQADIDESIFHSLLQNTEKRPLNFIETDSNFSRNTSSIQNEELRHPS</sequence>
<dbReference type="Pfam" id="PF00069">
    <property type="entry name" value="Pkinase"/>
    <property type="match status" value="1"/>
</dbReference>
<dbReference type="Proteomes" id="UP000499080">
    <property type="component" value="Unassembled WGS sequence"/>
</dbReference>
<evidence type="ECO:0000313" key="10">
    <source>
        <dbReference type="Proteomes" id="UP000499080"/>
    </source>
</evidence>
<dbReference type="InterPro" id="IPR008266">
    <property type="entry name" value="Tyr_kinase_AS"/>
</dbReference>
<gene>
    <name evidence="9" type="primary">MYO3A</name>
    <name evidence="9" type="ORF">AVEN_268212_1</name>
</gene>
<dbReference type="InterPro" id="IPR011009">
    <property type="entry name" value="Kinase-like_dom_sf"/>
</dbReference>
<dbReference type="Gene3D" id="1.10.510.10">
    <property type="entry name" value="Transferase(Phosphotransferase) domain 1"/>
    <property type="match status" value="1"/>
</dbReference>
<dbReference type="AlphaFoldDB" id="A0A4Y2NKH8"/>